<feature type="transmembrane region" description="Helical" evidence="8">
    <location>
        <begin position="141"/>
        <end position="161"/>
    </location>
</feature>
<feature type="transmembrane region" description="Helical" evidence="8">
    <location>
        <begin position="24"/>
        <end position="43"/>
    </location>
</feature>
<dbReference type="GO" id="GO:0005789">
    <property type="term" value="C:endoplasmic reticulum membrane"/>
    <property type="evidence" value="ECO:0007669"/>
    <property type="project" value="TreeGrafter"/>
</dbReference>
<gene>
    <name evidence="10" type="ORF">MAM1_0014d01409</name>
</gene>
<dbReference type="STRING" id="91626.A0A0C9MFS2"/>
<evidence type="ECO:0000256" key="5">
    <source>
        <dbReference type="ARBA" id="ARBA00022989"/>
    </source>
</evidence>
<feature type="transmembrane region" description="Helical" evidence="8">
    <location>
        <begin position="108"/>
        <end position="129"/>
    </location>
</feature>
<evidence type="ECO:0000256" key="6">
    <source>
        <dbReference type="ARBA" id="ARBA00023034"/>
    </source>
</evidence>
<dbReference type="AlphaFoldDB" id="A0A0C9MFS2"/>
<evidence type="ECO:0000256" key="3">
    <source>
        <dbReference type="ARBA" id="ARBA00022502"/>
    </source>
</evidence>
<accession>A0A0C9MFS2</accession>
<evidence type="ECO:0000256" key="7">
    <source>
        <dbReference type="ARBA" id="ARBA00023136"/>
    </source>
</evidence>
<evidence type="ECO:0000256" key="4">
    <source>
        <dbReference type="ARBA" id="ARBA00022692"/>
    </source>
</evidence>
<evidence type="ECO:0000313" key="11">
    <source>
        <dbReference type="Proteomes" id="UP000053815"/>
    </source>
</evidence>
<keyword evidence="7 8" id="KW-0472">Membrane</keyword>
<evidence type="ECO:0000256" key="2">
    <source>
        <dbReference type="ARBA" id="ARBA00007414"/>
    </source>
</evidence>
<dbReference type="GO" id="GO:0000139">
    <property type="term" value="C:Golgi membrane"/>
    <property type="evidence" value="ECO:0007669"/>
    <property type="project" value="UniProtKB-SubCell"/>
</dbReference>
<dbReference type="InterPro" id="IPR039545">
    <property type="entry name" value="PGAP2"/>
</dbReference>
<keyword evidence="10" id="KW-0675">Receptor</keyword>
<feature type="domain" description="CWH43-like N-terminal" evidence="9">
    <location>
        <begin position="16"/>
        <end position="228"/>
    </location>
</feature>
<protein>
    <submittedName>
        <fullName evidence="10">Fgf receptor activating protein</fullName>
    </submittedName>
</protein>
<evidence type="ECO:0000313" key="10">
    <source>
        <dbReference type="EMBL" id="GAN01972.1"/>
    </source>
</evidence>
<name>A0A0C9MFS2_9FUNG</name>
<evidence type="ECO:0000256" key="1">
    <source>
        <dbReference type="ARBA" id="ARBA00004653"/>
    </source>
</evidence>
<dbReference type="EMBL" id="DF836303">
    <property type="protein sequence ID" value="GAN01972.1"/>
    <property type="molecule type" value="Genomic_DNA"/>
</dbReference>
<comment type="subcellular location">
    <subcellularLocation>
        <location evidence="1">Golgi apparatus membrane</location>
        <topology evidence="1">Multi-pass membrane protein</topology>
    </subcellularLocation>
</comment>
<keyword evidence="6" id="KW-0333">Golgi apparatus</keyword>
<comment type="similarity">
    <text evidence="2">Belongs to the PGAP2 family.</text>
</comment>
<keyword evidence="11" id="KW-1185">Reference proteome</keyword>
<dbReference type="PANTHER" id="PTHR12892:SF11">
    <property type="entry name" value="POST-GPI ATTACHMENT TO PROTEINS FACTOR 2"/>
    <property type="match status" value="1"/>
</dbReference>
<sequence length="250" mass="28389">MINNLEKNTVAVIPAKYIAYSHTVCAYSAFFVALVVGCYTHYYKIVQNEYFGYPQEWFPSVSATTGDRYPARALFQILIALTSGPRFALVGLWYYYTTKSVRSSSLGFGKFLLAVGVVRTVSCGGWVYITSTDDHMTHDVAMVIYLLCTLPWQLGVLYTSPNANVASIKRRRGLIMAFFGTLPPMIYFFLQHKVHHIPGAYTIYAFFEWSLIIYDVAFDSITAFDFDRFELKVTQRPDSSSSTHIEKEIA</sequence>
<organism evidence="10">
    <name type="scientific">Mucor ambiguus</name>
    <dbReference type="NCBI Taxonomy" id="91626"/>
    <lineage>
        <taxon>Eukaryota</taxon>
        <taxon>Fungi</taxon>
        <taxon>Fungi incertae sedis</taxon>
        <taxon>Mucoromycota</taxon>
        <taxon>Mucoromycotina</taxon>
        <taxon>Mucoromycetes</taxon>
        <taxon>Mucorales</taxon>
        <taxon>Mucorineae</taxon>
        <taxon>Mucoraceae</taxon>
        <taxon>Mucor</taxon>
    </lineage>
</organism>
<proteinExistence type="inferred from homology"/>
<dbReference type="Proteomes" id="UP000053815">
    <property type="component" value="Unassembled WGS sequence"/>
</dbReference>
<evidence type="ECO:0000259" key="9">
    <source>
        <dbReference type="Pfam" id="PF10277"/>
    </source>
</evidence>
<feature type="transmembrane region" description="Helical" evidence="8">
    <location>
        <begin position="202"/>
        <end position="226"/>
    </location>
</feature>
<feature type="transmembrane region" description="Helical" evidence="8">
    <location>
        <begin position="73"/>
        <end position="96"/>
    </location>
</feature>
<dbReference type="InterPro" id="IPR019402">
    <property type="entry name" value="CWH43_N"/>
</dbReference>
<evidence type="ECO:0000256" key="8">
    <source>
        <dbReference type="SAM" id="Phobius"/>
    </source>
</evidence>
<keyword evidence="3" id="KW-0337">GPI-anchor biosynthesis</keyword>
<dbReference type="OrthoDB" id="68581at2759"/>
<keyword evidence="5 8" id="KW-1133">Transmembrane helix</keyword>
<dbReference type="PANTHER" id="PTHR12892">
    <property type="entry name" value="FGF RECEPTOR ACTIVATING PROTEIN 1"/>
    <property type="match status" value="1"/>
</dbReference>
<keyword evidence="4 8" id="KW-0812">Transmembrane</keyword>
<dbReference type="Pfam" id="PF10277">
    <property type="entry name" value="Frag1"/>
    <property type="match status" value="1"/>
</dbReference>
<feature type="transmembrane region" description="Helical" evidence="8">
    <location>
        <begin position="173"/>
        <end position="190"/>
    </location>
</feature>
<dbReference type="GO" id="GO:0006506">
    <property type="term" value="P:GPI anchor biosynthetic process"/>
    <property type="evidence" value="ECO:0007669"/>
    <property type="project" value="UniProtKB-KW"/>
</dbReference>
<reference evidence="10" key="1">
    <citation type="submission" date="2014-09" db="EMBL/GenBank/DDBJ databases">
        <title>Draft genome sequence of an oleaginous Mucoromycotina fungus Mucor ambiguus NBRC6742.</title>
        <authorList>
            <person name="Takeda I."/>
            <person name="Yamane N."/>
            <person name="Morita T."/>
            <person name="Tamano K."/>
            <person name="Machida M."/>
            <person name="Baker S."/>
            <person name="Koike H."/>
        </authorList>
    </citation>
    <scope>NUCLEOTIDE SEQUENCE</scope>
    <source>
        <strain evidence="10">NBRC 6742</strain>
    </source>
</reference>